<feature type="non-terminal residue" evidence="3">
    <location>
        <position position="317"/>
    </location>
</feature>
<accession>A0AAV8XHU2</accession>
<reference evidence="3" key="1">
    <citation type="journal article" date="2023" name="Insect Mol. Biol.">
        <title>Genome sequencing provides insights into the evolution of gene families encoding plant cell wall-degrading enzymes in longhorned beetles.</title>
        <authorList>
            <person name="Shin N.R."/>
            <person name="Okamura Y."/>
            <person name="Kirsch R."/>
            <person name="Pauchet Y."/>
        </authorList>
    </citation>
    <scope>NUCLEOTIDE SEQUENCE</scope>
    <source>
        <strain evidence="3">AMC_N1</strain>
    </source>
</reference>
<keyword evidence="1" id="KW-1133">Transmembrane helix</keyword>
<keyword evidence="1" id="KW-0472">Membrane</keyword>
<dbReference type="Proteomes" id="UP001162162">
    <property type="component" value="Unassembled WGS sequence"/>
</dbReference>
<keyword evidence="4" id="KW-1185">Reference proteome</keyword>
<dbReference type="EMBL" id="JAPWTK010000590">
    <property type="protein sequence ID" value="KAJ8938028.1"/>
    <property type="molecule type" value="Genomic_DNA"/>
</dbReference>
<dbReference type="PANTHER" id="PTHR43372">
    <property type="entry name" value="FATTY-ACID AMIDE HYDROLASE"/>
    <property type="match status" value="1"/>
</dbReference>
<feature type="domain" description="Amidase" evidence="2">
    <location>
        <begin position="68"/>
        <end position="211"/>
    </location>
</feature>
<dbReference type="InterPro" id="IPR036928">
    <property type="entry name" value="AS_sf"/>
</dbReference>
<dbReference type="PANTHER" id="PTHR43372:SF2">
    <property type="entry name" value="IP13792P"/>
    <property type="match status" value="1"/>
</dbReference>
<comment type="caution">
    <text evidence="3">The sequence shown here is derived from an EMBL/GenBank/DDBJ whole genome shotgun (WGS) entry which is preliminary data.</text>
</comment>
<gene>
    <name evidence="3" type="ORF">NQ318_003332</name>
</gene>
<protein>
    <recommendedName>
        <fullName evidence="2">Amidase domain-containing protein</fullName>
    </recommendedName>
</protein>
<dbReference type="GO" id="GO:0012505">
    <property type="term" value="C:endomembrane system"/>
    <property type="evidence" value="ECO:0007669"/>
    <property type="project" value="TreeGrafter"/>
</dbReference>
<proteinExistence type="predicted"/>
<keyword evidence="1" id="KW-0812">Transmembrane</keyword>
<feature type="non-terminal residue" evidence="3">
    <location>
        <position position="1"/>
    </location>
</feature>
<dbReference type="Pfam" id="PF01425">
    <property type="entry name" value="Amidase"/>
    <property type="match status" value="2"/>
</dbReference>
<dbReference type="InterPro" id="IPR052739">
    <property type="entry name" value="FAAH2"/>
</dbReference>
<dbReference type="SUPFAM" id="SSF75304">
    <property type="entry name" value="Amidase signature (AS) enzymes"/>
    <property type="match status" value="1"/>
</dbReference>
<organism evidence="3 4">
    <name type="scientific">Aromia moschata</name>
    <dbReference type="NCBI Taxonomy" id="1265417"/>
    <lineage>
        <taxon>Eukaryota</taxon>
        <taxon>Metazoa</taxon>
        <taxon>Ecdysozoa</taxon>
        <taxon>Arthropoda</taxon>
        <taxon>Hexapoda</taxon>
        <taxon>Insecta</taxon>
        <taxon>Pterygota</taxon>
        <taxon>Neoptera</taxon>
        <taxon>Endopterygota</taxon>
        <taxon>Coleoptera</taxon>
        <taxon>Polyphaga</taxon>
        <taxon>Cucujiformia</taxon>
        <taxon>Chrysomeloidea</taxon>
        <taxon>Cerambycidae</taxon>
        <taxon>Cerambycinae</taxon>
        <taxon>Callichromatini</taxon>
        <taxon>Aromia</taxon>
    </lineage>
</organism>
<sequence length="317" mass="34567">EMSAGTTTMRVVLWLIIKTINILWVPAYLMKLLKKSNVCPPIQDKILLLSATELADKIRKQEITSERVIRSYIARIQEVNPVINAVIEDRFVQAIEDAKYADKIITFGSLSVQELKEKHPLLGVPITVKGSIEVEGMKSTSGMVCRANVEATKDAVAVKHARDAGAIPMLTSNIPELCMNWESSNKLRGTTKNPHCTTKTPGGSSGGGGAIPTFHITFFFCFFLQASLLASACSVIGIGSDIAGSLRLPAHFCGVWGHKPSPGAISYVGHYPSCTNHEVWEASFTLGPMARYATDLKFLLGIIIEPKMKDVLKLNEP</sequence>
<evidence type="ECO:0000259" key="2">
    <source>
        <dbReference type="Pfam" id="PF01425"/>
    </source>
</evidence>
<dbReference type="InterPro" id="IPR023631">
    <property type="entry name" value="Amidase_dom"/>
</dbReference>
<evidence type="ECO:0000313" key="4">
    <source>
        <dbReference type="Proteomes" id="UP001162162"/>
    </source>
</evidence>
<dbReference type="Gene3D" id="3.90.1300.10">
    <property type="entry name" value="Amidase signature (AS) domain"/>
    <property type="match status" value="1"/>
</dbReference>
<dbReference type="AlphaFoldDB" id="A0AAV8XHU2"/>
<evidence type="ECO:0000313" key="3">
    <source>
        <dbReference type="EMBL" id="KAJ8938028.1"/>
    </source>
</evidence>
<feature type="transmembrane region" description="Helical" evidence="1">
    <location>
        <begin position="12"/>
        <end position="30"/>
    </location>
</feature>
<feature type="domain" description="Amidase" evidence="2">
    <location>
        <begin position="226"/>
        <end position="311"/>
    </location>
</feature>
<name>A0AAV8XHU2_9CUCU</name>
<evidence type="ECO:0000256" key="1">
    <source>
        <dbReference type="SAM" id="Phobius"/>
    </source>
</evidence>